<evidence type="ECO:0000256" key="1">
    <source>
        <dbReference type="SAM" id="Phobius"/>
    </source>
</evidence>
<sequence length="80" mass="9830">MKLWWSANLYWFTLIAYLNVFLFSYRYDDGSYINPFVVIFLLIAVCIMIVEFQFAWYMWVAQKTYKPRKRKHQNSESVLL</sequence>
<dbReference type="RefSeq" id="WP_154487184.1">
    <property type="nucleotide sequence ID" value="NZ_VUMW01000025.1"/>
</dbReference>
<keyword evidence="1" id="KW-1133">Transmembrane helix</keyword>
<reference evidence="2 3" key="1">
    <citation type="submission" date="2019-08" db="EMBL/GenBank/DDBJ databases">
        <title>In-depth cultivation of the pig gut microbiome towards novel bacterial diversity and tailored functional studies.</title>
        <authorList>
            <person name="Wylensek D."/>
            <person name="Hitch T.C.A."/>
            <person name="Clavel T."/>
        </authorList>
    </citation>
    <scope>NUCLEOTIDE SEQUENCE [LARGE SCALE GENOMIC DNA]</scope>
    <source>
        <strain evidence="2 3">WCA-470BD-2E</strain>
    </source>
</reference>
<evidence type="ECO:0000313" key="3">
    <source>
        <dbReference type="Proteomes" id="UP000452141"/>
    </source>
</evidence>
<dbReference type="AlphaFoldDB" id="A0A844FQ44"/>
<dbReference type="EMBL" id="VUMW01000025">
    <property type="protein sequence ID" value="MST80343.1"/>
    <property type="molecule type" value="Genomic_DNA"/>
</dbReference>
<dbReference type="Proteomes" id="UP000452141">
    <property type="component" value="Unassembled WGS sequence"/>
</dbReference>
<protein>
    <submittedName>
        <fullName evidence="2">Uncharacterized protein</fullName>
    </submittedName>
</protein>
<proteinExistence type="predicted"/>
<accession>A0A844FQ44</accession>
<evidence type="ECO:0000313" key="2">
    <source>
        <dbReference type="EMBL" id="MST80343.1"/>
    </source>
</evidence>
<comment type="caution">
    <text evidence="2">The sequence shown here is derived from an EMBL/GenBank/DDBJ whole genome shotgun (WGS) entry which is preliminary data.</text>
</comment>
<keyword evidence="1" id="KW-0812">Transmembrane</keyword>
<name>A0A844FQ44_9LACO</name>
<feature type="transmembrane region" description="Helical" evidence="1">
    <location>
        <begin position="7"/>
        <end position="25"/>
    </location>
</feature>
<organism evidence="2 3">
    <name type="scientific">Lactobacillus equicursoris</name>
    <dbReference type="NCBI Taxonomy" id="420645"/>
    <lineage>
        <taxon>Bacteria</taxon>
        <taxon>Bacillati</taxon>
        <taxon>Bacillota</taxon>
        <taxon>Bacilli</taxon>
        <taxon>Lactobacillales</taxon>
        <taxon>Lactobacillaceae</taxon>
        <taxon>Lactobacillus</taxon>
    </lineage>
</organism>
<keyword evidence="1" id="KW-0472">Membrane</keyword>
<gene>
    <name evidence="2" type="ORF">FYJ61_07760</name>
</gene>
<feature type="transmembrane region" description="Helical" evidence="1">
    <location>
        <begin position="37"/>
        <end position="60"/>
    </location>
</feature>